<feature type="non-terminal residue" evidence="3">
    <location>
        <position position="75"/>
    </location>
</feature>
<dbReference type="Gene3D" id="3.30.160.60">
    <property type="entry name" value="Classic Zinc Finger"/>
    <property type="match status" value="2"/>
</dbReference>
<keyword evidence="4" id="KW-1185">Reference proteome</keyword>
<sequence length="75" mass="8707">MPSSIKTQPADRFPCPQCSSIFSRKNNLYSHLKYECGKLPRFRCPYCLYASKKASNIRAHIRRKHNGSEVDVIYV</sequence>
<dbReference type="OrthoDB" id="7545886at2759"/>
<evidence type="ECO:0000313" key="3">
    <source>
        <dbReference type="EMBL" id="KAG5317963.1"/>
    </source>
</evidence>
<dbReference type="InterPro" id="IPR013087">
    <property type="entry name" value="Znf_C2H2_type"/>
</dbReference>
<feature type="domain" description="C2H2-type" evidence="2">
    <location>
        <begin position="13"/>
        <end position="40"/>
    </location>
</feature>
<proteinExistence type="predicted"/>
<keyword evidence="1" id="KW-0479">Metal-binding</keyword>
<protein>
    <submittedName>
        <fullName evidence="3">LOLA3 protein</fullName>
    </submittedName>
</protein>
<dbReference type="GO" id="GO:0008270">
    <property type="term" value="F:zinc ion binding"/>
    <property type="evidence" value="ECO:0007669"/>
    <property type="project" value="UniProtKB-KW"/>
</dbReference>
<dbReference type="InterPro" id="IPR036236">
    <property type="entry name" value="Znf_C2H2_sf"/>
</dbReference>
<dbReference type="PROSITE" id="PS50157">
    <property type="entry name" value="ZINC_FINGER_C2H2_2"/>
    <property type="match status" value="2"/>
</dbReference>
<accession>A0A836F508</accession>
<dbReference type="Pfam" id="PF13909">
    <property type="entry name" value="zf-H2C2_5"/>
    <property type="match status" value="1"/>
</dbReference>
<keyword evidence="1" id="KW-0863">Zinc-finger</keyword>
<evidence type="ECO:0000259" key="2">
    <source>
        <dbReference type="PROSITE" id="PS50157"/>
    </source>
</evidence>
<comment type="caution">
    <text evidence="3">The sequence shown here is derived from an EMBL/GenBank/DDBJ whole genome shotgun (WGS) entry which is preliminary data.</text>
</comment>
<dbReference type="SUPFAM" id="SSF57667">
    <property type="entry name" value="beta-beta-alpha zinc fingers"/>
    <property type="match status" value="1"/>
</dbReference>
<dbReference type="SMART" id="SM00355">
    <property type="entry name" value="ZnF_C2H2"/>
    <property type="match status" value="2"/>
</dbReference>
<gene>
    <name evidence="3" type="primary">Lola_5</name>
    <name evidence="3" type="ORF">G6Z77_0004706</name>
</gene>
<dbReference type="Pfam" id="PF00096">
    <property type="entry name" value="zf-C2H2"/>
    <property type="match status" value="1"/>
</dbReference>
<feature type="non-terminal residue" evidence="3">
    <location>
        <position position="1"/>
    </location>
</feature>
<dbReference type="EMBL" id="JAANIB010010918">
    <property type="protein sequence ID" value="KAG5317963.1"/>
    <property type="molecule type" value="Genomic_DNA"/>
</dbReference>
<dbReference type="Proteomes" id="UP000670152">
    <property type="component" value="Unassembled WGS sequence"/>
</dbReference>
<feature type="domain" description="C2H2-type" evidence="2">
    <location>
        <begin position="42"/>
        <end position="70"/>
    </location>
</feature>
<reference evidence="3 4" key="1">
    <citation type="submission" date="2020-02" db="EMBL/GenBank/DDBJ databases">
        <title>Relaxed selection underlies rapid genomic changes in the transitions from sociality to social parasitism in ants.</title>
        <authorList>
            <person name="Bi X."/>
        </authorList>
    </citation>
    <scope>NUCLEOTIDE SEQUENCE [LARGE SCALE GENOMIC DNA]</scope>
    <source>
        <strain evidence="3">BGI-DK2014b</strain>
        <tissue evidence="3">Whole body</tissue>
    </source>
</reference>
<evidence type="ECO:0000256" key="1">
    <source>
        <dbReference type="PROSITE-ProRule" id="PRU00042"/>
    </source>
</evidence>
<organism evidence="3 4">
    <name type="scientific">Acromyrmex heyeri</name>
    <dbReference type="NCBI Taxonomy" id="230685"/>
    <lineage>
        <taxon>Eukaryota</taxon>
        <taxon>Metazoa</taxon>
        <taxon>Ecdysozoa</taxon>
        <taxon>Arthropoda</taxon>
        <taxon>Hexapoda</taxon>
        <taxon>Insecta</taxon>
        <taxon>Pterygota</taxon>
        <taxon>Neoptera</taxon>
        <taxon>Endopterygota</taxon>
        <taxon>Hymenoptera</taxon>
        <taxon>Apocrita</taxon>
        <taxon>Aculeata</taxon>
        <taxon>Formicoidea</taxon>
        <taxon>Formicidae</taxon>
        <taxon>Myrmicinae</taxon>
        <taxon>Acromyrmex</taxon>
    </lineage>
</organism>
<dbReference type="AlphaFoldDB" id="A0A836F508"/>
<evidence type="ECO:0000313" key="4">
    <source>
        <dbReference type="Proteomes" id="UP000670152"/>
    </source>
</evidence>
<keyword evidence="1" id="KW-0862">Zinc</keyword>
<name>A0A836F508_9HYME</name>